<comment type="caution">
    <text evidence="2">The sequence shown here is derived from an EMBL/GenBank/DDBJ whole genome shotgun (WGS) entry which is preliminary data.</text>
</comment>
<name>A0A553STC5_NIACI</name>
<gene>
    <name evidence="2" type="ORF">CEQ21_04750</name>
</gene>
<keyword evidence="2" id="KW-0540">Nuclease</keyword>
<reference evidence="3" key="1">
    <citation type="submission" date="2018-10" db="EMBL/GenBank/DDBJ databases">
        <title>FDA dAtabase for Regulatory Grade micrObial Sequences (FDA-ARGOS): Supporting development and validation of Infectious Disease Dx tests.</title>
        <authorList>
            <person name="Minogue T."/>
            <person name="Wolcott M."/>
            <person name="Wasieloski L."/>
            <person name="Aguilar W."/>
            <person name="Moore D."/>
            <person name="Tallon L."/>
            <person name="Sadzewicz L."/>
            <person name="Sengamalay N."/>
            <person name="Ott S."/>
            <person name="Godinez A."/>
            <person name="Nagaraj S."/>
            <person name="Vavikolanu K."/>
            <person name="Vyas G."/>
            <person name="Nadendla S."/>
            <person name="George J."/>
            <person name="Sichtig H."/>
        </authorList>
    </citation>
    <scope>NUCLEOTIDE SEQUENCE [LARGE SCALE GENOMIC DNA]</scope>
    <source>
        <strain evidence="3">FDAARGOS_343</strain>
    </source>
</reference>
<protein>
    <submittedName>
        <fullName evidence="2">Restriction endonuclease</fullName>
    </submittedName>
</protein>
<keyword evidence="2" id="KW-0255">Endonuclease</keyword>
<sequence length="185" mass="21161">MAFIHYLFTKRNNEYKVSLVVNHLNSSDEIKKTLAMGLYLRFKKENDDTPKYSSIYIKQDPLQFERFVADVFEKSKGGSTWVSRASGDYGVDFEQTVNDKLYLGQVKCYQGDLSYEPIALVHSNMVKRNAQRGYVITTGSFTSAARAYAKGINVELIDGVKLVDIWLASVNHNEQEIRKIIPEFI</sequence>
<proteinExistence type="predicted"/>
<dbReference type="InterPro" id="IPR011335">
    <property type="entry name" value="Restrct_endonuc-II-like"/>
</dbReference>
<keyword evidence="2" id="KW-0378">Hydrolase</keyword>
<accession>A0A553STC5</accession>
<organism evidence="2 3">
    <name type="scientific">Niallia circulans</name>
    <name type="common">Bacillus circulans</name>
    <dbReference type="NCBI Taxonomy" id="1397"/>
    <lineage>
        <taxon>Bacteria</taxon>
        <taxon>Bacillati</taxon>
        <taxon>Bacillota</taxon>
        <taxon>Bacilli</taxon>
        <taxon>Bacillales</taxon>
        <taxon>Bacillaceae</taxon>
        <taxon>Niallia</taxon>
    </lineage>
</organism>
<dbReference type="SUPFAM" id="SSF52980">
    <property type="entry name" value="Restriction endonuclease-like"/>
    <property type="match status" value="1"/>
</dbReference>
<dbReference type="InterPro" id="IPR007560">
    <property type="entry name" value="Restrct_endonuc_IV_Mrr"/>
</dbReference>
<evidence type="ECO:0000313" key="3">
    <source>
        <dbReference type="Proteomes" id="UP000319837"/>
    </source>
</evidence>
<dbReference type="AlphaFoldDB" id="A0A553STC5"/>
<dbReference type="Gene3D" id="3.40.1350.10">
    <property type="match status" value="1"/>
</dbReference>
<dbReference type="InterPro" id="IPR011856">
    <property type="entry name" value="tRNA_endonuc-like_dom_sf"/>
</dbReference>
<dbReference type="GO" id="GO:0015666">
    <property type="term" value="F:restriction endodeoxyribonuclease activity"/>
    <property type="evidence" value="ECO:0007669"/>
    <property type="project" value="TreeGrafter"/>
</dbReference>
<dbReference type="Pfam" id="PF04471">
    <property type="entry name" value="Mrr_cat"/>
    <property type="match status" value="1"/>
</dbReference>
<dbReference type="RefSeq" id="WP_185763650.1">
    <property type="nucleotide sequence ID" value="NZ_RIBP01000001.1"/>
</dbReference>
<dbReference type="PANTHER" id="PTHR30015">
    <property type="entry name" value="MRR RESTRICTION SYSTEM PROTEIN"/>
    <property type="match status" value="1"/>
</dbReference>
<feature type="domain" description="Restriction endonuclease type IV Mrr" evidence="1">
    <location>
        <begin position="59"/>
        <end position="165"/>
    </location>
</feature>
<dbReference type="EMBL" id="RIBP01000001">
    <property type="protein sequence ID" value="TRZ40250.1"/>
    <property type="molecule type" value="Genomic_DNA"/>
</dbReference>
<evidence type="ECO:0000259" key="1">
    <source>
        <dbReference type="Pfam" id="PF04471"/>
    </source>
</evidence>
<dbReference type="InterPro" id="IPR052906">
    <property type="entry name" value="Type_IV_Methyl-Rstrct_Enzyme"/>
</dbReference>
<dbReference type="GO" id="GO:0003677">
    <property type="term" value="F:DNA binding"/>
    <property type="evidence" value="ECO:0007669"/>
    <property type="project" value="InterPro"/>
</dbReference>
<evidence type="ECO:0000313" key="2">
    <source>
        <dbReference type="EMBL" id="TRZ40250.1"/>
    </source>
</evidence>
<dbReference type="Proteomes" id="UP000319837">
    <property type="component" value="Unassembled WGS sequence"/>
</dbReference>
<dbReference type="PANTHER" id="PTHR30015:SF7">
    <property type="entry name" value="TYPE IV METHYL-DIRECTED RESTRICTION ENZYME ECOKMRR"/>
    <property type="match status" value="1"/>
</dbReference>
<dbReference type="GO" id="GO:0009307">
    <property type="term" value="P:DNA restriction-modification system"/>
    <property type="evidence" value="ECO:0007669"/>
    <property type="project" value="InterPro"/>
</dbReference>